<keyword evidence="2" id="KW-0808">Transferase</keyword>
<proteinExistence type="predicted"/>
<dbReference type="PANTHER" id="PTHR48050">
    <property type="entry name" value="STEROL 3-BETA-GLUCOSYLTRANSFERASE"/>
    <property type="match status" value="1"/>
</dbReference>
<dbReference type="AlphaFoldDB" id="A0A1L9X0L7"/>
<feature type="compositionally biased region" description="Low complexity" evidence="4">
    <location>
        <begin position="103"/>
        <end position="119"/>
    </location>
</feature>
<dbReference type="OMA" id="CWRACIA"/>
<dbReference type="GO" id="GO:0006629">
    <property type="term" value="P:lipid metabolic process"/>
    <property type="evidence" value="ECO:0007669"/>
    <property type="project" value="UniProtKB-KW"/>
</dbReference>
<evidence type="ECO:0000256" key="2">
    <source>
        <dbReference type="ARBA" id="ARBA00022679"/>
    </source>
</evidence>
<dbReference type="STRING" id="690307.A0A1L9X0L7"/>
<accession>A0A1L9X0L7</accession>
<evidence type="ECO:0000313" key="7">
    <source>
        <dbReference type="EMBL" id="OJK01896.1"/>
    </source>
</evidence>
<dbReference type="InterPro" id="IPR002213">
    <property type="entry name" value="UDP_glucos_trans"/>
</dbReference>
<name>A0A1L9X0L7_ASPA1</name>
<dbReference type="EMBL" id="KV878973">
    <property type="protein sequence ID" value="OJK01896.1"/>
    <property type="molecule type" value="Genomic_DNA"/>
</dbReference>
<dbReference type="GeneID" id="30971672"/>
<feature type="domain" description="Glycosyltransferase family 28 N-terminal" evidence="5">
    <location>
        <begin position="136"/>
        <end position="271"/>
    </location>
</feature>
<dbReference type="PANTHER" id="PTHR48050:SF13">
    <property type="entry name" value="STEROL 3-BETA-GLUCOSYLTRANSFERASE UGT80A2"/>
    <property type="match status" value="1"/>
</dbReference>
<feature type="region of interest" description="Disordered" evidence="4">
    <location>
        <begin position="1"/>
        <end position="28"/>
    </location>
</feature>
<dbReference type="CDD" id="cd03784">
    <property type="entry name" value="GT1_Gtf-like"/>
    <property type="match status" value="1"/>
</dbReference>
<comment type="subcellular location">
    <subcellularLocation>
        <location evidence="1">Endomembrane system</location>
        <topology evidence="1">Peripheral membrane protein</topology>
    </subcellularLocation>
</comment>
<dbReference type="InterPro" id="IPR050426">
    <property type="entry name" value="Glycosyltransferase_28"/>
</dbReference>
<dbReference type="GO" id="GO:0016906">
    <property type="term" value="F:sterol 3-beta-glucosyltransferase activity"/>
    <property type="evidence" value="ECO:0007669"/>
    <property type="project" value="UniProtKB-ARBA"/>
</dbReference>
<feature type="domain" description="Erythromycin biosynthesis protein CIII-like C-terminal" evidence="6">
    <location>
        <begin position="406"/>
        <end position="510"/>
    </location>
</feature>
<reference evidence="8" key="1">
    <citation type="journal article" date="2017" name="Genome Biol.">
        <title>Comparative genomics reveals high biological diversity and specific adaptations in the industrially and medically important fungal genus Aspergillus.</title>
        <authorList>
            <person name="de Vries R.P."/>
            <person name="Riley R."/>
            <person name="Wiebenga A."/>
            <person name="Aguilar-Osorio G."/>
            <person name="Amillis S."/>
            <person name="Uchima C.A."/>
            <person name="Anderluh G."/>
            <person name="Asadollahi M."/>
            <person name="Askin M."/>
            <person name="Barry K."/>
            <person name="Battaglia E."/>
            <person name="Bayram O."/>
            <person name="Benocci T."/>
            <person name="Braus-Stromeyer S.A."/>
            <person name="Caldana C."/>
            <person name="Canovas D."/>
            <person name="Cerqueira G.C."/>
            <person name="Chen F."/>
            <person name="Chen W."/>
            <person name="Choi C."/>
            <person name="Clum A."/>
            <person name="Dos Santos R.A."/>
            <person name="Damasio A.R."/>
            <person name="Diallinas G."/>
            <person name="Emri T."/>
            <person name="Fekete E."/>
            <person name="Flipphi M."/>
            <person name="Freyberg S."/>
            <person name="Gallo A."/>
            <person name="Gournas C."/>
            <person name="Habgood R."/>
            <person name="Hainaut M."/>
            <person name="Harispe M.L."/>
            <person name="Henrissat B."/>
            <person name="Hilden K.S."/>
            <person name="Hope R."/>
            <person name="Hossain A."/>
            <person name="Karabika E."/>
            <person name="Karaffa L."/>
            <person name="Karanyi Z."/>
            <person name="Krasevec N."/>
            <person name="Kuo A."/>
            <person name="Kusch H."/>
            <person name="LaButti K."/>
            <person name="Lagendijk E.L."/>
            <person name="Lapidus A."/>
            <person name="Levasseur A."/>
            <person name="Lindquist E."/>
            <person name="Lipzen A."/>
            <person name="Logrieco A.F."/>
            <person name="MacCabe A."/>
            <person name="Maekelae M.R."/>
            <person name="Malavazi I."/>
            <person name="Melin P."/>
            <person name="Meyer V."/>
            <person name="Mielnichuk N."/>
            <person name="Miskei M."/>
            <person name="Molnar A.P."/>
            <person name="Mule G."/>
            <person name="Ngan C.Y."/>
            <person name="Orejas M."/>
            <person name="Orosz E."/>
            <person name="Ouedraogo J.P."/>
            <person name="Overkamp K.M."/>
            <person name="Park H.-S."/>
            <person name="Perrone G."/>
            <person name="Piumi F."/>
            <person name="Punt P.J."/>
            <person name="Ram A.F."/>
            <person name="Ramon A."/>
            <person name="Rauscher S."/>
            <person name="Record E."/>
            <person name="Riano-Pachon D.M."/>
            <person name="Robert V."/>
            <person name="Roehrig J."/>
            <person name="Ruller R."/>
            <person name="Salamov A."/>
            <person name="Salih N.S."/>
            <person name="Samson R.A."/>
            <person name="Sandor E."/>
            <person name="Sanguinetti M."/>
            <person name="Schuetze T."/>
            <person name="Sepcic K."/>
            <person name="Shelest E."/>
            <person name="Sherlock G."/>
            <person name="Sophianopoulou V."/>
            <person name="Squina F.M."/>
            <person name="Sun H."/>
            <person name="Susca A."/>
            <person name="Todd R.B."/>
            <person name="Tsang A."/>
            <person name="Unkles S.E."/>
            <person name="van de Wiele N."/>
            <person name="van Rossen-Uffink D."/>
            <person name="Oliveira J.V."/>
            <person name="Vesth T.C."/>
            <person name="Visser J."/>
            <person name="Yu J.-H."/>
            <person name="Zhou M."/>
            <person name="Andersen M.R."/>
            <person name="Archer D.B."/>
            <person name="Baker S.E."/>
            <person name="Benoit I."/>
            <person name="Brakhage A.A."/>
            <person name="Braus G.H."/>
            <person name="Fischer R."/>
            <person name="Frisvad J.C."/>
            <person name="Goldman G.H."/>
            <person name="Houbraken J."/>
            <person name="Oakley B."/>
            <person name="Pocsi I."/>
            <person name="Scazzocchio C."/>
            <person name="Seiboth B."/>
            <person name="vanKuyk P.A."/>
            <person name="Wortman J."/>
            <person name="Dyer P.S."/>
            <person name="Grigoriev I.V."/>
        </authorList>
    </citation>
    <scope>NUCLEOTIDE SEQUENCE [LARGE SCALE GENOMIC DNA]</scope>
    <source>
        <strain evidence="8">ATCC 16872 / CBS 172.66 / WB 5094</strain>
    </source>
</reference>
<keyword evidence="3" id="KW-0443">Lipid metabolism</keyword>
<sequence length="764" mass="84435">MDSKESLHIEQTGIFDDYSDPPPAYSPARASVASSEASLWTIEPDFPPEFTNDSRELDYCFAPEKDSKFSINADITSRTSAFIQAFMRPSTQARLVSVGLNRSESGGSSTSSGEPQSESPKPPPLDIVVMVVDESIDPFVSIAKQLQQDSHRVRIAADISNASRVRSHGLDFFAIPPITSSPRSYRTANGQTLNSADNRANHVRNLRHSLFEAYKRCWQACIAPYRDDARPFMADAIIATPTAHAHIHCAERLSIPLQIMSATPQSPTKAFPHPRARLDPNEEIDRLTANMLSYALIEESTWRLILEPLNIFRRQVLGLMSISPTVAGRLLMDHEIPHTYFCSMVLVPKPRDWAINRAPIYLIMRDPSIVDSDLLVAAIQESILNRGLRIVVSQECRHVRAKLDNPNVHVVKSLTFQTDWLLPRVSLVIHNGGIETTKPALRHGKPSVVIAQTDDHLSTGQTLAKIGAAASPLRANELTSEALAQAIAFCLRSDVQQTTRAIQRQLLDEAGAASAIKSFYRWLPPQVQPCSMTKQDLAMYQIWNRPSQTISPEAAAVLLQEQRIKPTDLVLITRCLYNIASTQPAAERAAKDYWNGFSHAAKDIVSASDLVSKVPGLRKKDSRPDGGDYPRGKGRPNLAKDVGVGTARFFGNIALLPFTSTALVVNSVAYGVKSVKAHRQNSSREEEIPADALDANRGDLPGLSKAGQARRDSPEGSPTTNQIELRNEEHVEAICRRHLDRGFRNDKIHNLEFRGNVVDVFESG</sequence>
<feature type="region of interest" description="Disordered" evidence="4">
    <location>
        <begin position="615"/>
        <end position="637"/>
    </location>
</feature>
<feature type="region of interest" description="Disordered" evidence="4">
    <location>
        <begin position="100"/>
        <end position="125"/>
    </location>
</feature>
<dbReference type="Pfam" id="PF03033">
    <property type="entry name" value="Glyco_transf_28"/>
    <property type="match status" value="1"/>
</dbReference>
<organism evidence="7 8">
    <name type="scientific">Aspergillus aculeatus (strain ATCC 16872 / CBS 172.66 / WB 5094)</name>
    <dbReference type="NCBI Taxonomy" id="690307"/>
    <lineage>
        <taxon>Eukaryota</taxon>
        <taxon>Fungi</taxon>
        <taxon>Dikarya</taxon>
        <taxon>Ascomycota</taxon>
        <taxon>Pezizomycotina</taxon>
        <taxon>Eurotiomycetes</taxon>
        <taxon>Eurotiomycetidae</taxon>
        <taxon>Eurotiales</taxon>
        <taxon>Aspergillaceae</taxon>
        <taxon>Aspergillus</taxon>
        <taxon>Aspergillus subgen. Circumdati</taxon>
    </lineage>
</organism>
<evidence type="ECO:0000256" key="3">
    <source>
        <dbReference type="ARBA" id="ARBA00023098"/>
    </source>
</evidence>
<dbReference type="SUPFAM" id="SSF53756">
    <property type="entry name" value="UDP-Glycosyltransferase/glycogen phosphorylase"/>
    <property type="match status" value="1"/>
</dbReference>
<dbReference type="Gene3D" id="3.40.50.2000">
    <property type="entry name" value="Glycogen Phosphorylase B"/>
    <property type="match status" value="2"/>
</dbReference>
<evidence type="ECO:0000313" key="8">
    <source>
        <dbReference type="Proteomes" id="UP000184546"/>
    </source>
</evidence>
<evidence type="ECO:0000256" key="1">
    <source>
        <dbReference type="ARBA" id="ARBA00004184"/>
    </source>
</evidence>
<dbReference type="GO" id="GO:0005975">
    <property type="term" value="P:carbohydrate metabolic process"/>
    <property type="evidence" value="ECO:0007669"/>
    <property type="project" value="InterPro"/>
</dbReference>
<keyword evidence="8" id="KW-1185">Reference proteome</keyword>
<feature type="region of interest" description="Disordered" evidence="4">
    <location>
        <begin position="678"/>
        <end position="726"/>
    </location>
</feature>
<evidence type="ECO:0000259" key="6">
    <source>
        <dbReference type="Pfam" id="PF06722"/>
    </source>
</evidence>
<dbReference type="InterPro" id="IPR010610">
    <property type="entry name" value="EryCIII-like_C"/>
</dbReference>
<dbReference type="OrthoDB" id="5835829at2759"/>
<evidence type="ECO:0000256" key="4">
    <source>
        <dbReference type="SAM" id="MobiDB-lite"/>
    </source>
</evidence>
<evidence type="ECO:0000259" key="5">
    <source>
        <dbReference type="Pfam" id="PF03033"/>
    </source>
</evidence>
<dbReference type="Pfam" id="PF06722">
    <property type="entry name" value="EryCIII-like_C"/>
    <property type="match status" value="1"/>
</dbReference>
<protein>
    <submittedName>
        <fullName evidence="7">Uncharacterized protein</fullName>
    </submittedName>
</protein>
<dbReference type="VEuPathDB" id="FungiDB:ASPACDRAFT_1865558"/>
<dbReference type="Proteomes" id="UP000184546">
    <property type="component" value="Unassembled WGS sequence"/>
</dbReference>
<dbReference type="InterPro" id="IPR004276">
    <property type="entry name" value="GlycoTrans_28_N"/>
</dbReference>
<feature type="compositionally biased region" description="Basic and acidic residues" evidence="4">
    <location>
        <begin position="618"/>
        <end position="631"/>
    </location>
</feature>
<dbReference type="GO" id="GO:0012505">
    <property type="term" value="C:endomembrane system"/>
    <property type="evidence" value="ECO:0007669"/>
    <property type="project" value="UniProtKB-SubCell"/>
</dbReference>
<dbReference type="RefSeq" id="XP_020058235.1">
    <property type="nucleotide sequence ID" value="XM_020197858.1"/>
</dbReference>
<gene>
    <name evidence="7" type="ORF">ASPACDRAFT_1865558</name>
</gene>